<comment type="caution">
    <text evidence="1">The sequence shown here is derived from an EMBL/GenBank/DDBJ whole genome shotgun (WGS) entry which is preliminary data.</text>
</comment>
<protein>
    <submittedName>
        <fullName evidence="1">Uncharacterized protein</fullName>
    </submittedName>
</protein>
<keyword evidence="2" id="KW-1185">Reference proteome</keyword>
<evidence type="ECO:0000313" key="1">
    <source>
        <dbReference type="EMBL" id="KAJ8426017.1"/>
    </source>
</evidence>
<dbReference type="OrthoDB" id="1750186at2759"/>
<dbReference type="Proteomes" id="UP001153076">
    <property type="component" value="Unassembled WGS sequence"/>
</dbReference>
<dbReference type="AlphaFoldDB" id="A0A9Q1JHX8"/>
<gene>
    <name evidence="1" type="ORF">Cgig2_017099</name>
</gene>
<accession>A0A9Q1JHX8</accession>
<evidence type="ECO:0000313" key="2">
    <source>
        <dbReference type="Proteomes" id="UP001153076"/>
    </source>
</evidence>
<reference evidence="1" key="1">
    <citation type="submission" date="2022-04" db="EMBL/GenBank/DDBJ databases">
        <title>Carnegiea gigantea Genome sequencing and assembly v2.</title>
        <authorList>
            <person name="Copetti D."/>
            <person name="Sanderson M.J."/>
            <person name="Burquez A."/>
            <person name="Wojciechowski M.F."/>
        </authorList>
    </citation>
    <scope>NUCLEOTIDE SEQUENCE</scope>
    <source>
        <strain evidence="1">SGP5-SGP5p</strain>
        <tissue evidence="1">Aerial part</tissue>
    </source>
</reference>
<dbReference type="EMBL" id="JAKOGI010001363">
    <property type="protein sequence ID" value="KAJ8426017.1"/>
    <property type="molecule type" value="Genomic_DNA"/>
</dbReference>
<proteinExistence type="predicted"/>
<name>A0A9Q1JHX8_9CARY</name>
<sequence length="207" mass="23608">MVPEVQPEGVQACCLLEVDIQAWGSYLKGSFIHFVLVATGGREIEDTVCFRVGMDRDRIWMNHRGVSDRRKPDYIVGINEFLELAFGGKEDETLVSTIHNHLIVRGILRNYNPWIHHGEYEDHIDGSDDGIEEEASNRAENFVTCDDMRPLVCKAMNVMNFGNFESIEDHTENEGGKNEVPKEFQKLMEDADFGCKTFTSELYIVTN</sequence>
<organism evidence="1 2">
    <name type="scientific">Carnegiea gigantea</name>
    <dbReference type="NCBI Taxonomy" id="171969"/>
    <lineage>
        <taxon>Eukaryota</taxon>
        <taxon>Viridiplantae</taxon>
        <taxon>Streptophyta</taxon>
        <taxon>Embryophyta</taxon>
        <taxon>Tracheophyta</taxon>
        <taxon>Spermatophyta</taxon>
        <taxon>Magnoliopsida</taxon>
        <taxon>eudicotyledons</taxon>
        <taxon>Gunneridae</taxon>
        <taxon>Pentapetalae</taxon>
        <taxon>Caryophyllales</taxon>
        <taxon>Cactineae</taxon>
        <taxon>Cactaceae</taxon>
        <taxon>Cactoideae</taxon>
        <taxon>Echinocereeae</taxon>
        <taxon>Carnegiea</taxon>
    </lineage>
</organism>